<gene>
    <name evidence="1" type="ORF">JO379_000639</name>
</gene>
<protein>
    <submittedName>
        <fullName evidence="1">Uncharacterized protein</fullName>
    </submittedName>
</protein>
<dbReference type="RefSeq" id="WP_245381355.1">
    <property type="nucleotide sequence ID" value="NZ_JAGIOH010000001.1"/>
</dbReference>
<evidence type="ECO:0000313" key="2">
    <source>
        <dbReference type="Proteomes" id="UP001519291"/>
    </source>
</evidence>
<name>A0ABS4XXB8_9ACTN</name>
<keyword evidence="2" id="KW-1185">Reference proteome</keyword>
<evidence type="ECO:0000313" key="1">
    <source>
        <dbReference type="EMBL" id="MBP2401170.1"/>
    </source>
</evidence>
<proteinExistence type="predicted"/>
<comment type="caution">
    <text evidence="1">The sequence shown here is derived from an EMBL/GenBank/DDBJ whole genome shotgun (WGS) entry which is preliminary data.</text>
</comment>
<organism evidence="1 2">
    <name type="scientific">Streptomyces syringium</name>
    <dbReference type="NCBI Taxonomy" id="76729"/>
    <lineage>
        <taxon>Bacteria</taxon>
        <taxon>Bacillati</taxon>
        <taxon>Actinomycetota</taxon>
        <taxon>Actinomycetes</taxon>
        <taxon>Kitasatosporales</taxon>
        <taxon>Streptomycetaceae</taxon>
        <taxon>Streptomyces</taxon>
    </lineage>
</organism>
<dbReference type="EMBL" id="JAGIOH010000001">
    <property type="protein sequence ID" value="MBP2401170.1"/>
    <property type="molecule type" value="Genomic_DNA"/>
</dbReference>
<reference evidence="1 2" key="1">
    <citation type="submission" date="2021-03" db="EMBL/GenBank/DDBJ databases">
        <title>Sequencing the genomes of 1000 actinobacteria strains.</title>
        <authorList>
            <person name="Klenk H.-P."/>
        </authorList>
    </citation>
    <scope>NUCLEOTIDE SEQUENCE [LARGE SCALE GENOMIC DNA]</scope>
    <source>
        <strain evidence="1 2">DSM 41480</strain>
    </source>
</reference>
<dbReference type="Proteomes" id="UP001519291">
    <property type="component" value="Unassembled WGS sequence"/>
</dbReference>
<accession>A0ABS4XXB8</accession>
<dbReference type="GeneID" id="91567516"/>
<sequence length="216" mass="24478">MFRFPAVERHGIVWAFNGEKPLFDIPHLPYEQDELLLRHTVLDEAPVDPWLIAAQTMDVQHFLLQHGFTFGDPNDPNDEVTATGYSMGYPLRFDTPDGSRLDLRVDIHGTNIFRQTGTLDGRWFCWLTALRPVRPGVSRPYFVLGARRAGADAAADEAFLDRAAGVMAGMLADDAPVLLTLRFRPGLLTRSDRALARYLEYVRKYPRDNPARDHIT</sequence>